<dbReference type="InterPro" id="IPR005490">
    <property type="entry name" value="LD_TPept_cat_dom"/>
</dbReference>
<dbReference type="Proteomes" id="UP000229278">
    <property type="component" value="Unassembled WGS sequence"/>
</dbReference>
<evidence type="ECO:0000256" key="1">
    <source>
        <dbReference type="ARBA" id="ARBA00004752"/>
    </source>
</evidence>
<dbReference type="EMBL" id="PDTV01000009">
    <property type="protein sequence ID" value="PIE83006.1"/>
    <property type="molecule type" value="Genomic_DNA"/>
</dbReference>
<dbReference type="Gene3D" id="2.40.440.10">
    <property type="entry name" value="L,D-transpeptidase catalytic domain-like"/>
    <property type="match status" value="1"/>
</dbReference>
<evidence type="ECO:0000259" key="8">
    <source>
        <dbReference type="PROSITE" id="PS52029"/>
    </source>
</evidence>
<dbReference type="UniPathway" id="UPA00219"/>
<dbReference type="SUPFAM" id="SSF141523">
    <property type="entry name" value="L,D-transpeptidase catalytic domain-like"/>
    <property type="match status" value="1"/>
</dbReference>
<comment type="similarity">
    <text evidence="2">Belongs to the YkuD family.</text>
</comment>
<dbReference type="GO" id="GO:0004180">
    <property type="term" value="F:carboxypeptidase activity"/>
    <property type="evidence" value="ECO:0007669"/>
    <property type="project" value="UniProtKB-ARBA"/>
</dbReference>
<evidence type="ECO:0000313" key="9">
    <source>
        <dbReference type="EMBL" id="PIE83006.1"/>
    </source>
</evidence>
<dbReference type="AlphaFoldDB" id="A0A2G6PEK8"/>
<evidence type="ECO:0000256" key="2">
    <source>
        <dbReference type="ARBA" id="ARBA00005992"/>
    </source>
</evidence>
<dbReference type="GO" id="GO:0071555">
    <property type="term" value="P:cell wall organization"/>
    <property type="evidence" value="ECO:0007669"/>
    <property type="project" value="UniProtKB-UniRule"/>
</dbReference>
<evidence type="ECO:0000313" key="10">
    <source>
        <dbReference type="Proteomes" id="UP000229278"/>
    </source>
</evidence>
<name>A0A2G6PEK8_9GAMM</name>
<organism evidence="9 10">
    <name type="scientific">Candidatus Contendibacter odensensis</name>
    <dbReference type="NCBI Taxonomy" id="1400860"/>
    <lineage>
        <taxon>Bacteria</taxon>
        <taxon>Pseudomonadati</taxon>
        <taxon>Pseudomonadota</taxon>
        <taxon>Gammaproteobacteria</taxon>
        <taxon>Candidatus Competibacteraceae</taxon>
        <taxon>Candidatus Contendibacter</taxon>
    </lineage>
</organism>
<evidence type="ECO:0000256" key="4">
    <source>
        <dbReference type="ARBA" id="ARBA00022960"/>
    </source>
</evidence>
<evidence type="ECO:0000256" key="5">
    <source>
        <dbReference type="ARBA" id="ARBA00022984"/>
    </source>
</evidence>
<keyword evidence="6 7" id="KW-0961">Cell wall biogenesis/degradation</keyword>
<dbReference type="GO" id="GO:0008360">
    <property type="term" value="P:regulation of cell shape"/>
    <property type="evidence" value="ECO:0007669"/>
    <property type="project" value="UniProtKB-UniRule"/>
</dbReference>
<protein>
    <submittedName>
        <fullName evidence="9">L,D-transpeptidase</fullName>
    </submittedName>
</protein>
<proteinExistence type="inferred from homology"/>
<evidence type="ECO:0000256" key="7">
    <source>
        <dbReference type="PROSITE-ProRule" id="PRU01373"/>
    </source>
</evidence>
<accession>A0A2G6PEK8</accession>
<keyword evidence="3" id="KW-0808">Transferase</keyword>
<dbReference type="GO" id="GO:0009252">
    <property type="term" value="P:peptidoglycan biosynthetic process"/>
    <property type="evidence" value="ECO:0007669"/>
    <property type="project" value="UniProtKB-UniPathway"/>
</dbReference>
<keyword evidence="4 7" id="KW-0133">Cell shape</keyword>
<evidence type="ECO:0000256" key="3">
    <source>
        <dbReference type="ARBA" id="ARBA00022679"/>
    </source>
</evidence>
<dbReference type="PROSITE" id="PS52029">
    <property type="entry name" value="LD_TPASE"/>
    <property type="match status" value="1"/>
</dbReference>
<feature type="active site" description="Nucleophile" evidence="7">
    <location>
        <position position="165"/>
    </location>
</feature>
<comment type="pathway">
    <text evidence="1 7">Cell wall biogenesis; peptidoglycan biosynthesis.</text>
</comment>
<comment type="caution">
    <text evidence="9">The sequence shown here is derived from an EMBL/GenBank/DDBJ whole genome shotgun (WGS) entry which is preliminary data.</text>
</comment>
<dbReference type="PANTHER" id="PTHR36699:SF1">
    <property type="entry name" value="L,D-TRANSPEPTIDASE YAFK-RELATED"/>
    <property type="match status" value="1"/>
</dbReference>
<dbReference type="InterPro" id="IPR038063">
    <property type="entry name" value="Transpep_catalytic_dom"/>
</dbReference>
<evidence type="ECO:0000256" key="6">
    <source>
        <dbReference type="ARBA" id="ARBA00023316"/>
    </source>
</evidence>
<dbReference type="GO" id="GO:0016740">
    <property type="term" value="F:transferase activity"/>
    <property type="evidence" value="ECO:0007669"/>
    <property type="project" value="UniProtKB-KW"/>
</dbReference>
<dbReference type="PANTHER" id="PTHR36699">
    <property type="entry name" value="LD-TRANSPEPTIDASE"/>
    <property type="match status" value="1"/>
</dbReference>
<reference evidence="9 10" key="1">
    <citation type="submission" date="2017-10" db="EMBL/GenBank/DDBJ databases">
        <title>Novel microbial diversity and functional potential in the marine mammal oral microbiome.</title>
        <authorList>
            <person name="Dudek N.K."/>
            <person name="Sun C.L."/>
            <person name="Burstein D."/>
            <person name="Kantor R.S."/>
            <person name="Aliaga Goltsman D.S."/>
            <person name="Bik E.M."/>
            <person name="Thomas B.C."/>
            <person name="Banfield J.F."/>
            <person name="Relman D.A."/>
        </authorList>
    </citation>
    <scope>NUCLEOTIDE SEQUENCE [LARGE SCALE GENOMIC DNA]</scope>
    <source>
        <strain evidence="9">DOLJORAL78_50_517</strain>
    </source>
</reference>
<gene>
    <name evidence="9" type="ORF">CSA09_04000</name>
</gene>
<keyword evidence="5 7" id="KW-0573">Peptidoglycan synthesis</keyword>
<dbReference type="CDD" id="cd16913">
    <property type="entry name" value="YkuD_like"/>
    <property type="match status" value="1"/>
</dbReference>
<sequence length="189" mass="20777">MLVILAVLSACTTSPTPKPALPTPKIVSSEPWLLVDTKADTLSIMQGGESLRVFNGIALGSSGPGLKRRRGDNKTPLGVFRVGWINDRSRFNTFIGLDYPNLEYARRGLKEKRINQHTYQRIRTALLDGRTPPQNTPLGGQIGIHGVGRGDPLVHEAGFNWTSGCVALNNQQIAVLRTWIKPGMRVEIR</sequence>
<feature type="domain" description="L,D-TPase catalytic" evidence="8">
    <location>
        <begin position="31"/>
        <end position="189"/>
    </location>
</feature>
<dbReference type="Pfam" id="PF03734">
    <property type="entry name" value="YkuD"/>
    <property type="match status" value="1"/>
</dbReference>
<feature type="active site" description="Proton donor/acceptor" evidence="7">
    <location>
        <position position="145"/>
    </location>
</feature>